<accession>A0A177A2H5</accession>
<name>A0A177A2H5_9PEZI</name>
<dbReference type="OrthoDB" id="341421at2759"/>
<dbReference type="EMBL" id="KV441407">
    <property type="protein sequence ID" value="OAF55790.1"/>
    <property type="molecule type" value="Genomic_DNA"/>
</dbReference>
<evidence type="ECO:0000259" key="1">
    <source>
        <dbReference type="PROSITE" id="PS50280"/>
    </source>
</evidence>
<proteinExistence type="predicted"/>
<dbReference type="Proteomes" id="UP000077154">
    <property type="component" value="Unassembled WGS sequence"/>
</dbReference>
<dbReference type="PANTHER" id="PTHR13271:SF137">
    <property type="entry name" value="SET DOMAIN-CONTAINING PROTEIN"/>
    <property type="match status" value="1"/>
</dbReference>
<dbReference type="InterPro" id="IPR001214">
    <property type="entry name" value="SET_dom"/>
</dbReference>
<dbReference type="SUPFAM" id="SSF82199">
    <property type="entry name" value="SET domain"/>
    <property type="match status" value="1"/>
</dbReference>
<gene>
    <name evidence="2" type="ORF">VC83_07747</name>
</gene>
<dbReference type="eggNOG" id="KOG1337">
    <property type="taxonomic scope" value="Eukaryota"/>
</dbReference>
<dbReference type="PROSITE" id="PS50280">
    <property type="entry name" value="SET"/>
    <property type="match status" value="1"/>
</dbReference>
<dbReference type="Gene3D" id="3.90.1410.10">
    <property type="entry name" value="set domain protein methyltransferase, domain 1"/>
    <property type="match status" value="1"/>
</dbReference>
<dbReference type="AlphaFoldDB" id="A0A177A2H5"/>
<dbReference type="Pfam" id="PF00856">
    <property type="entry name" value="SET"/>
    <property type="match status" value="1"/>
</dbReference>
<dbReference type="GO" id="GO:0016279">
    <property type="term" value="F:protein-lysine N-methyltransferase activity"/>
    <property type="evidence" value="ECO:0007669"/>
    <property type="project" value="TreeGrafter"/>
</dbReference>
<organism evidence="2">
    <name type="scientific">Pseudogymnoascus destructans</name>
    <dbReference type="NCBI Taxonomy" id="655981"/>
    <lineage>
        <taxon>Eukaryota</taxon>
        <taxon>Fungi</taxon>
        <taxon>Dikarya</taxon>
        <taxon>Ascomycota</taxon>
        <taxon>Pezizomycotina</taxon>
        <taxon>Leotiomycetes</taxon>
        <taxon>Thelebolales</taxon>
        <taxon>Thelebolaceae</taxon>
        <taxon>Pseudogymnoascus</taxon>
    </lineage>
</organism>
<reference evidence="2" key="1">
    <citation type="submission" date="2016-03" db="EMBL/GenBank/DDBJ databases">
        <title>Updated assembly of Pseudogymnoascus destructans, the fungus causing white-nose syndrome of bats.</title>
        <authorList>
            <person name="Palmer J.M."/>
            <person name="Drees K.P."/>
            <person name="Foster J.T."/>
            <person name="Lindner D.L."/>
        </authorList>
    </citation>
    <scope>NUCLEOTIDE SEQUENCE [LARGE SCALE GENOMIC DNA]</scope>
    <source>
        <strain evidence="2">20631-21</strain>
    </source>
</reference>
<dbReference type="RefSeq" id="XP_024321089.1">
    <property type="nucleotide sequence ID" value="XM_024471313.1"/>
</dbReference>
<dbReference type="GeneID" id="36290791"/>
<dbReference type="InterPro" id="IPR050600">
    <property type="entry name" value="SETD3_SETD6_MTase"/>
</dbReference>
<feature type="domain" description="SET" evidence="1">
    <location>
        <begin position="19"/>
        <end position="224"/>
    </location>
</feature>
<dbReference type="VEuPathDB" id="FungiDB:GMDG_07800"/>
<evidence type="ECO:0000313" key="2">
    <source>
        <dbReference type="EMBL" id="OAF55790.1"/>
    </source>
</evidence>
<dbReference type="PANTHER" id="PTHR13271">
    <property type="entry name" value="UNCHARACTERIZED PUTATIVE METHYLTRANSFERASE"/>
    <property type="match status" value="1"/>
</dbReference>
<dbReference type="InterPro" id="IPR046341">
    <property type="entry name" value="SET_dom_sf"/>
</dbReference>
<sequence>MDINNEFTEWAVARGVQLNGIATHRFPGRGLGIIAKQELKAGDTILTVPVSALRTIRTVPKSISKPIGIITVQGLLAAELTMDISEVRAAWRAVLPTKEDFDESIPFMWHPALQALLPAGSSSLVENQKKKISVDWAAVSTAFPTVSNASYLYYWFIVSTRTFYYTSPKIKTPVDHYDCLALAPFADCFNHADVASKVTFSTSGYDICTDRRIEKGEEIYISYGNHSNDFLLAEYGFILDENKWDEISIDEVILSLFTEELKQQLKEAGFLGNFVLDREKVCYRTQVTLRLLFMPPNRWQCMLADGLEDEDEHQLAVNKILVKGLKAYLDIAYERLKQVELLDCGLPSQRHTLNRRWEQICLLLTTAITRIEN</sequence>
<protein>
    <recommendedName>
        <fullName evidence="1">SET domain-containing protein</fullName>
    </recommendedName>
</protein>